<feature type="compositionally biased region" description="Low complexity" evidence="1">
    <location>
        <begin position="437"/>
        <end position="449"/>
    </location>
</feature>
<gene>
    <name evidence="4" type="ORF">H9784_08705</name>
</gene>
<dbReference type="InterPro" id="IPR043148">
    <property type="entry name" value="TagF_C"/>
</dbReference>
<feature type="chain" id="PRO_5038425568" evidence="3">
    <location>
        <begin position="28"/>
        <end position="449"/>
    </location>
</feature>
<organism evidence="4 5">
    <name type="scientific">Candidatus Desulfovibrio intestinavium</name>
    <dbReference type="NCBI Taxonomy" id="2838534"/>
    <lineage>
        <taxon>Bacteria</taxon>
        <taxon>Pseudomonadati</taxon>
        <taxon>Thermodesulfobacteriota</taxon>
        <taxon>Desulfovibrionia</taxon>
        <taxon>Desulfovibrionales</taxon>
        <taxon>Desulfovibrionaceae</taxon>
        <taxon>Desulfovibrio</taxon>
    </lineage>
</organism>
<feature type="transmembrane region" description="Helical" evidence="2">
    <location>
        <begin position="37"/>
        <end position="59"/>
    </location>
</feature>
<evidence type="ECO:0000313" key="4">
    <source>
        <dbReference type="EMBL" id="HJA79625.1"/>
    </source>
</evidence>
<proteinExistence type="predicted"/>
<comment type="caution">
    <text evidence="4">The sequence shown here is derived from an EMBL/GenBank/DDBJ whole genome shotgun (WGS) entry which is preliminary data.</text>
</comment>
<dbReference type="GO" id="GO:0016020">
    <property type="term" value="C:membrane"/>
    <property type="evidence" value="ECO:0007669"/>
    <property type="project" value="InterPro"/>
</dbReference>
<dbReference type="InterPro" id="IPR007554">
    <property type="entry name" value="Glycerophosphate_synth"/>
</dbReference>
<dbReference type="AlphaFoldDB" id="A0A9D2HMG5"/>
<dbReference type="Gene3D" id="3.40.50.12580">
    <property type="match status" value="1"/>
</dbReference>
<evidence type="ECO:0000256" key="1">
    <source>
        <dbReference type="SAM" id="MobiDB-lite"/>
    </source>
</evidence>
<keyword evidence="2" id="KW-0472">Membrane</keyword>
<reference evidence="4" key="2">
    <citation type="submission" date="2021-04" db="EMBL/GenBank/DDBJ databases">
        <authorList>
            <person name="Gilroy R."/>
        </authorList>
    </citation>
    <scope>NUCLEOTIDE SEQUENCE</scope>
    <source>
        <strain evidence="4">5032</strain>
    </source>
</reference>
<accession>A0A9D2HMG5</accession>
<feature type="signal peptide" evidence="3">
    <location>
        <begin position="1"/>
        <end position="27"/>
    </location>
</feature>
<evidence type="ECO:0000256" key="3">
    <source>
        <dbReference type="SAM" id="SignalP"/>
    </source>
</evidence>
<dbReference type="Proteomes" id="UP000823821">
    <property type="component" value="Unassembled WGS sequence"/>
</dbReference>
<keyword evidence="2" id="KW-0812">Transmembrane</keyword>
<protein>
    <submittedName>
        <fullName evidence="4">CDP-glycerol glycerophosphotransferase family protein</fullName>
    </submittedName>
</protein>
<name>A0A9D2HMG5_9BACT</name>
<feature type="region of interest" description="Disordered" evidence="1">
    <location>
        <begin position="428"/>
        <end position="449"/>
    </location>
</feature>
<evidence type="ECO:0000313" key="5">
    <source>
        <dbReference type="Proteomes" id="UP000823821"/>
    </source>
</evidence>
<reference evidence="4" key="1">
    <citation type="journal article" date="2021" name="PeerJ">
        <title>Extensive microbial diversity within the chicken gut microbiome revealed by metagenomics and culture.</title>
        <authorList>
            <person name="Gilroy R."/>
            <person name="Ravi A."/>
            <person name="Getino M."/>
            <person name="Pursley I."/>
            <person name="Horton D.L."/>
            <person name="Alikhan N.F."/>
            <person name="Baker D."/>
            <person name="Gharbi K."/>
            <person name="Hall N."/>
            <person name="Watson M."/>
            <person name="Adriaenssens E.M."/>
            <person name="Foster-Nyarko E."/>
            <person name="Jarju S."/>
            <person name="Secka A."/>
            <person name="Antonio M."/>
            <person name="Oren A."/>
            <person name="Chaudhuri R.R."/>
            <person name="La Ragione R."/>
            <person name="Hildebrand F."/>
            <person name="Pallen M.J."/>
        </authorList>
    </citation>
    <scope>NUCLEOTIDE SEQUENCE</scope>
    <source>
        <strain evidence="4">5032</strain>
    </source>
</reference>
<dbReference type="GO" id="GO:0047355">
    <property type="term" value="F:CDP-glycerol glycerophosphotransferase activity"/>
    <property type="evidence" value="ECO:0007669"/>
    <property type="project" value="InterPro"/>
</dbReference>
<evidence type="ECO:0000256" key="2">
    <source>
        <dbReference type="SAM" id="Phobius"/>
    </source>
</evidence>
<keyword evidence="2" id="KW-1133">Transmembrane helix</keyword>
<keyword evidence="3" id="KW-0732">Signal</keyword>
<dbReference type="SUPFAM" id="SSF53756">
    <property type="entry name" value="UDP-Glycosyltransferase/glycogen phosphorylase"/>
    <property type="match status" value="1"/>
</dbReference>
<sequence>MSRSRLLLTGLCLCLLLEAAFPAPAHAYLDPGTGNILVYVAISLVGTVLYFLKNLVYALMGRARGERAGGRELHHERILIFSEGRSYFYTFKPIIDALLRREIPFSYITMDMEDPALTIENDLMDSRYIGNGAAAYARAAGRRADVMLSTTPNIGTPGFPMPRPRRVKCLAHVCHGVGDIAMYQKGSLDHYDAVLMVGDFMLPSIRRLEEMRGLPAKECVSLGLPYLDELAARAHPRQGRNAPPVVLVAPSWGNKGCLSVCGPQFLVDLARAGYEVIFRPHPQSLRVETEMLASIHELLRDFDNVTFDTDMDATASMSRADVMISDKSCVRFDFAFLYERPVITLDIPVRNPELYEVADLGVVWEDTVAARLGEVVAPEHFDRILPAVERALTMPPAALAAFRDECVACWGRSGEAIAQWTLDKLRADGGPCDEGDAPAAAPDAAPAQR</sequence>
<dbReference type="Pfam" id="PF04464">
    <property type="entry name" value="Glyphos_transf"/>
    <property type="match status" value="1"/>
</dbReference>
<dbReference type="EMBL" id="DWZD01000047">
    <property type="protein sequence ID" value="HJA79625.1"/>
    <property type="molecule type" value="Genomic_DNA"/>
</dbReference>